<protein>
    <submittedName>
        <fullName evidence="1">Uncharacterized protein</fullName>
    </submittedName>
</protein>
<reference evidence="1 2" key="1">
    <citation type="submission" date="2019-03" db="EMBL/GenBank/DDBJ databases">
        <authorList>
            <person name="Nijsse B."/>
        </authorList>
    </citation>
    <scope>NUCLEOTIDE SEQUENCE [LARGE SCALE GENOMIC DNA]</scope>
    <source>
        <strain evidence="1">Desulfoluna butyratoxydans MSL71</strain>
    </source>
</reference>
<dbReference type="EMBL" id="CAADHO010000008">
    <property type="protein sequence ID" value="VFQ46337.1"/>
    <property type="molecule type" value="Genomic_DNA"/>
</dbReference>
<evidence type="ECO:0000313" key="2">
    <source>
        <dbReference type="Proteomes" id="UP000507962"/>
    </source>
</evidence>
<gene>
    <name evidence="1" type="ORF">MSL71_40010</name>
</gene>
<evidence type="ECO:0000313" key="1">
    <source>
        <dbReference type="EMBL" id="VFQ46337.1"/>
    </source>
</evidence>
<accession>A0A4U8YS63</accession>
<proteinExistence type="predicted"/>
<name>A0A4U8YS63_9BACT</name>
<organism evidence="1 2">
    <name type="scientific">Desulfoluna butyratoxydans</name>
    <dbReference type="NCBI Taxonomy" id="231438"/>
    <lineage>
        <taxon>Bacteria</taxon>
        <taxon>Pseudomonadati</taxon>
        <taxon>Thermodesulfobacteriota</taxon>
        <taxon>Desulfobacteria</taxon>
        <taxon>Desulfobacterales</taxon>
        <taxon>Desulfolunaceae</taxon>
        <taxon>Desulfoluna</taxon>
    </lineage>
</organism>
<dbReference type="RefSeq" id="WP_180143901.1">
    <property type="nucleotide sequence ID" value="NZ_CAADHO010000008.1"/>
</dbReference>
<dbReference type="Proteomes" id="UP000507962">
    <property type="component" value="Unassembled WGS sequence"/>
</dbReference>
<keyword evidence="2" id="KW-1185">Reference proteome</keyword>
<sequence length="321" mass="34304">MSSVFSICGTYRDTLVDAKHRVLLDGGWQSNQIVSGCFTLLAALMKGHQQARGILSLAVGIGDKGWDGQPPAPSPQDTRLERECCRKTLSPSDLAFLGPDNRPVSEPTSCLEISVRFTAGERGDKNGLRLREFALFGGDATDEKDSGVMINRVIHPRIDLASGTTLVRTLRLDFSGESFQEKALGTFGASLPLQGIDGIGKTYEAALTARGIHTLSDLARVVPGEHTDAVPSGKLLEFRTKARMILNFPPSLSALSGTSSRPLGNLIAEPPEALGTLLKTSENTPGKTLELHQALMSLQVAMTDDALRSLTINDLTPPSGN</sequence>
<dbReference type="AlphaFoldDB" id="A0A4U8YS63"/>